<reference evidence="3" key="1">
    <citation type="journal article" date="2019" name="Int. J. Syst. Evol. Microbiol.">
        <title>The Global Catalogue of Microorganisms (GCM) 10K type strain sequencing project: providing services to taxonomists for standard genome sequencing and annotation.</title>
        <authorList>
            <consortium name="The Broad Institute Genomics Platform"/>
            <consortium name="The Broad Institute Genome Sequencing Center for Infectious Disease"/>
            <person name="Wu L."/>
            <person name="Ma J."/>
        </authorList>
    </citation>
    <scope>NUCLEOTIDE SEQUENCE [LARGE SCALE GENOMIC DNA]</scope>
    <source>
        <strain evidence="3">JCM 17138</strain>
    </source>
</reference>
<dbReference type="Proteomes" id="UP001501009">
    <property type="component" value="Unassembled WGS sequence"/>
</dbReference>
<sequence length="98" mass="10890">MDGDLFQDEANDAVVGLQHDLPEFGEDTEPDPLVATVADRGGRAGRAGDRSAALEYYNRTPAHHRMEIRRPKIAAFAHPGPSSPRRPRGWARWTSTRL</sequence>
<organism evidence="2 3">
    <name type="scientific">Streptomyces coacervatus</name>
    <dbReference type="NCBI Taxonomy" id="647381"/>
    <lineage>
        <taxon>Bacteria</taxon>
        <taxon>Bacillati</taxon>
        <taxon>Actinomycetota</taxon>
        <taxon>Actinomycetes</taxon>
        <taxon>Kitasatosporales</taxon>
        <taxon>Streptomycetaceae</taxon>
        <taxon>Streptomyces</taxon>
    </lineage>
</organism>
<comment type="caution">
    <text evidence="2">The sequence shown here is derived from an EMBL/GenBank/DDBJ whole genome shotgun (WGS) entry which is preliminary data.</text>
</comment>
<evidence type="ECO:0000313" key="2">
    <source>
        <dbReference type="EMBL" id="GAA3820059.1"/>
    </source>
</evidence>
<gene>
    <name evidence="2" type="ORF">GCM10022403_061900</name>
</gene>
<accession>A0ABP7IJV7</accession>
<proteinExistence type="predicted"/>
<protein>
    <submittedName>
        <fullName evidence="2">Uncharacterized protein</fullName>
    </submittedName>
</protein>
<evidence type="ECO:0000256" key="1">
    <source>
        <dbReference type="SAM" id="MobiDB-lite"/>
    </source>
</evidence>
<keyword evidence="3" id="KW-1185">Reference proteome</keyword>
<feature type="region of interest" description="Disordered" evidence="1">
    <location>
        <begin position="76"/>
        <end position="98"/>
    </location>
</feature>
<name>A0ABP7IJV7_9ACTN</name>
<evidence type="ECO:0000313" key="3">
    <source>
        <dbReference type="Proteomes" id="UP001501009"/>
    </source>
</evidence>
<dbReference type="EMBL" id="BAABDE010000023">
    <property type="protein sequence ID" value="GAA3820059.1"/>
    <property type="molecule type" value="Genomic_DNA"/>
</dbReference>